<gene>
    <name evidence="2" type="ORF">NYZ96_25960</name>
</gene>
<organism evidence="2 3">
    <name type="scientific">Burkholderia gladioli</name>
    <name type="common">Pseudomonas marginata</name>
    <name type="synonym">Phytomonas marginata</name>
    <dbReference type="NCBI Taxonomy" id="28095"/>
    <lineage>
        <taxon>Bacteria</taxon>
        <taxon>Pseudomonadati</taxon>
        <taxon>Pseudomonadota</taxon>
        <taxon>Betaproteobacteria</taxon>
        <taxon>Burkholderiales</taxon>
        <taxon>Burkholderiaceae</taxon>
        <taxon>Burkholderia</taxon>
    </lineage>
</organism>
<reference evidence="2" key="1">
    <citation type="submission" date="2022-09" db="EMBL/GenBank/DDBJ databases">
        <title>Genomic of Burkholderia gladioli.</title>
        <authorList>
            <person name="Wu H."/>
        </authorList>
    </citation>
    <scope>NUCLEOTIDE SEQUENCE</scope>
    <source>
        <strain evidence="2">ZN-S4</strain>
    </source>
</reference>
<evidence type="ECO:0000313" key="2">
    <source>
        <dbReference type="EMBL" id="UWX74956.1"/>
    </source>
</evidence>
<dbReference type="Proteomes" id="UP001059745">
    <property type="component" value="Chromosome 2"/>
</dbReference>
<feature type="region of interest" description="Disordered" evidence="1">
    <location>
        <begin position="16"/>
        <end position="85"/>
    </location>
</feature>
<sequence>MESIPAVGISNLSAGNRKRAGCRTRTPGAWRRGLAEQRENLRETALGQEPDSRRDGRRTRRIPARQVARPARCGAHTTEQRQSDRGHALALFIKAAIAAFLFSIARMPRGIPIFLNLGNRAIGRH</sequence>
<dbReference type="RefSeq" id="WP_186040134.1">
    <property type="nucleotide sequence ID" value="NZ_CADEPT010000009.1"/>
</dbReference>
<evidence type="ECO:0000313" key="3">
    <source>
        <dbReference type="Proteomes" id="UP001059745"/>
    </source>
</evidence>
<proteinExistence type="predicted"/>
<accession>A0AB38U4V3</accession>
<protein>
    <submittedName>
        <fullName evidence="2">Uncharacterized protein</fullName>
    </submittedName>
</protein>
<feature type="compositionally biased region" description="Basic and acidic residues" evidence="1">
    <location>
        <begin position="33"/>
        <end position="42"/>
    </location>
</feature>
<evidence type="ECO:0000256" key="1">
    <source>
        <dbReference type="SAM" id="MobiDB-lite"/>
    </source>
</evidence>
<name>A0AB38U4V3_BURGA</name>
<dbReference type="EMBL" id="CP104215">
    <property type="protein sequence ID" value="UWX74956.1"/>
    <property type="molecule type" value="Genomic_DNA"/>
</dbReference>
<dbReference type="AlphaFoldDB" id="A0AB38U4V3"/>